<gene>
    <name evidence="1" type="ORF">ACFPLB_13870</name>
</gene>
<evidence type="ECO:0000313" key="2">
    <source>
        <dbReference type="Proteomes" id="UP001596016"/>
    </source>
</evidence>
<reference evidence="2" key="1">
    <citation type="journal article" date="2019" name="Int. J. Syst. Evol. Microbiol.">
        <title>The Global Catalogue of Microorganisms (GCM) 10K type strain sequencing project: providing services to taxonomists for standard genome sequencing and annotation.</title>
        <authorList>
            <consortium name="The Broad Institute Genomics Platform"/>
            <consortium name="The Broad Institute Genome Sequencing Center for Infectious Disease"/>
            <person name="Wu L."/>
            <person name="Ma J."/>
        </authorList>
    </citation>
    <scope>NUCLEOTIDE SEQUENCE [LARGE SCALE GENOMIC DNA]</scope>
    <source>
        <strain evidence="2">CGMCC 4.1415</strain>
    </source>
</reference>
<name>A0ABW0H4U7_9HYPH</name>
<dbReference type="RefSeq" id="WP_378230622.1">
    <property type="nucleotide sequence ID" value="NZ_JBHSLL010000051.1"/>
</dbReference>
<accession>A0ABW0H4U7</accession>
<sequence length="544" mass="61128">MLDAVEAPAEPVTLRSHLGDGADTLMWVQEELFGHRFVEEQLPYMLVLEVLAICRVLQIGDDGRHYSETRIFNQKGHTPHSHESIIIPVIRSVELRYILFRDSSLDMIVKDERIAPQDRFDTWIEALNRGFSNEVRVAGVNFAYLKDRFDGSFEDARQAVRIIKGLELDVLNNRRYTSKFLAPRGPSLILNDVDLKFVADRAFFGRGGEMIYLMLNRSALASNVAREVKRYFLGATDPAEILAARLVPSTNDRTQGGPIGYLPLNTHPAYDRLAEDWDAILTLRSLPAPQKFEPLFRMTALNLVCYFADRAREVSGSAVDPIPLDMTGGANANLRDVSKNYLNRHKQVIDDAVETHIREKIAGVHAWNVALAHEDPATCSEMAVDSIVRTFDAKRWADKAASSEGVKKPEVWLEAFISATKRRDRNNISSMITPLGKSSGFVVARRSAGTWFSASDEFLEALVLATVRGPITIDDFLAQLYQRYGIVIGPAEQREAFDEPPCDVSAFEENLRVLEKRLTGLGYVKRLSDDCAFVSNVYSRDEQS</sequence>
<evidence type="ECO:0000313" key="1">
    <source>
        <dbReference type="EMBL" id="MFC5387048.1"/>
    </source>
</evidence>
<keyword evidence="2" id="KW-1185">Reference proteome</keyword>
<dbReference type="EMBL" id="JBHSLL010000051">
    <property type="protein sequence ID" value="MFC5387048.1"/>
    <property type="molecule type" value="Genomic_DNA"/>
</dbReference>
<dbReference type="InterPro" id="IPR058120">
    <property type="entry name" value="MADS7"/>
</dbReference>
<dbReference type="Pfam" id="PF26611">
    <property type="entry name" value="MAD7"/>
    <property type="match status" value="1"/>
</dbReference>
<proteinExistence type="predicted"/>
<protein>
    <submittedName>
        <fullName evidence="1">Uncharacterized protein</fullName>
    </submittedName>
</protein>
<dbReference type="Proteomes" id="UP001596016">
    <property type="component" value="Unassembled WGS sequence"/>
</dbReference>
<organism evidence="1 2">
    <name type="scientific">Aquamicrobium segne</name>
    <dbReference type="NCBI Taxonomy" id="469547"/>
    <lineage>
        <taxon>Bacteria</taxon>
        <taxon>Pseudomonadati</taxon>
        <taxon>Pseudomonadota</taxon>
        <taxon>Alphaproteobacteria</taxon>
        <taxon>Hyphomicrobiales</taxon>
        <taxon>Phyllobacteriaceae</taxon>
        <taxon>Aquamicrobium</taxon>
    </lineage>
</organism>
<comment type="caution">
    <text evidence="1">The sequence shown here is derived from an EMBL/GenBank/DDBJ whole genome shotgun (WGS) entry which is preliminary data.</text>
</comment>